<keyword evidence="3" id="KW-0678">Repressor</keyword>
<feature type="region of interest" description="Disordered" evidence="9">
    <location>
        <begin position="1"/>
        <end position="31"/>
    </location>
</feature>
<proteinExistence type="inferred from homology"/>
<dbReference type="STRING" id="44575.SAMN05216419_1001143"/>
<dbReference type="eggNOG" id="COG2747">
    <property type="taxonomic scope" value="Bacteria"/>
</dbReference>
<dbReference type="Proteomes" id="UP000185062">
    <property type="component" value="Unassembled WGS sequence"/>
</dbReference>
<dbReference type="InterPro" id="IPR031316">
    <property type="entry name" value="FlgM_C"/>
</dbReference>
<keyword evidence="6" id="KW-0804">Transcription</keyword>
<dbReference type="AlphaFoldDB" id="A0A1N6IMG4"/>
<dbReference type="GO" id="GO:0044781">
    <property type="term" value="P:bacterial-type flagellum organization"/>
    <property type="evidence" value="ECO:0007669"/>
    <property type="project" value="UniProtKB-KW"/>
</dbReference>
<dbReference type="SUPFAM" id="SSF101498">
    <property type="entry name" value="Anti-sigma factor FlgM"/>
    <property type="match status" value="1"/>
</dbReference>
<accession>A0A1N6IMG4</accession>
<organism evidence="11 12">
    <name type="scientific">Nitrosomonas cryotolerans ATCC 49181</name>
    <dbReference type="NCBI Taxonomy" id="1131553"/>
    <lineage>
        <taxon>Bacteria</taxon>
        <taxon>Pseudomonadati</taxon>
        <taxon>Pseudomonadota</taxon>
        <taxon>Betaproteobacteria</taxon>
        <taxon>Nitrosomonadales</taxon>
        <taxon>Nitrosomonadaceae</taxon>
        <taxon>Nitrosomonas</taxon>
    </lineage>
</organism>
<feature type="compositionally biased region" description="Polar residues" evidence="9">
    <location>
        <begin position="1"/>
        <end position="15"/>
    </location>
</feature>
<evidence type="ECO:0000313" key="11">
    <source>
        <dbReference type="EMBL" id="SIO33238.1"/>
    </source>
</evidence>
<keyword evidence="4" id="KW-1005">Bacterial flagellum biogenesis</keyword>
<sequence length="102" mass="11150">MKVDNSVPSLTNVSASIEKKRTDTTPNTNQEYLDTTAHLNPRITQQKTIGSNLATSPVIDTARVQEIKQAISEGNFKINPEVIADRLLETAKELIQSKKGGS</sequence>
<gene>
    <name evidence="11" type="ORF">SAMN02743940_1923</name>
</gene>
<keyword evidence="5" id="KW-0805">Transcription regulation</keyword>
<evidence type="ECO:0000256" key="3">
    <source>
        <dbReference type="ARBA" id="ARBA00022491"/>
    </source>
</evidence>
<evidence type="ECO:0000256" key="1">
    <source>
        <dbReference type="ARBA" id="ARBA00005322"/>
    </source>
</evidence>
<evidence type="ECO:0000313" key="12">
    <source>
        <dbReference type="Proteomes" id="UP000185062"/>
    </source>
</evidence>
<dbReference type="InterPro" id="IPR007412">
    <property type="entry name" value="FlgM"/>
</dbReference>
<comment type="similarity">
    <text evidence="1">Belongs to the FlgM family.</text>
</comment>
<dbReference type="RefSeq" id="WP_028460548.1">
    <property type="nucleotide sequence ID" value="NZ_FSRO01000001.1"/>
</dbReference>
<protein>
    <recommendedName>
        <fullName evidence="2">Negative regulator of flagellin synthesis</fullName>
    </recommendedName>
    <alternativeName>
        <fullName evidence="8">Anti-sigma-28 factor</fullName>
    </alternativeName>
</protein>
<evidence type="ECO:0000256" key="9">
    <source>
        <dbReference type="SAM" id="MobiDB-lite"/>
    </source>
</evidence>
<evidence type="ECO:0000256" key="8">
    <source>
        <dbReference type="ARBA" id="ARBA00030117"/>
    </source>
</evidence>
<evidence type="ECO:0000256" key="5">
    <source>
        <dbReference type="ARBA" id="ARBA00023015"/>
    </source>
</evidence>
<feature type="domain" description="Anti-sigma-28 factor FlgM C-terminal" evidence="10">
    <location>
        <begin position="45"/>
        <end position="89"/>
    </location>
</feature>
<dbReference type="Pfam" id="PF04316">
    <property type="entry name" value="FlgM"/>
    <property type="match status" value="1"/>
</dbReference>
<keyword evidence="12" id="KW-1185">Reference proteome</keyword>
<evidence type="ECO:0000256" key="7">
    <source>
        <dbReference type="ARBA" id="ARBA00024739"/>
    </source>
</evidence>
<evidence type="ECO:0000256" key="6">
    <source>
        <dbReference type="ARBA" id="ARBA00023163"/>
    </source>
</evidence>
<evidence type="ECO:0000259" key="10">
    <source>
        <dbReference type="Pfam" id="PF04316"/>
    </source>
</evidence>
<dbReference type="InterPro" id="IPR035890">
    <property type="entry name" value="Anti-sigma-28_factor_FlgM_sf"/>
</dbReference>
<dbReference type="NCBIfam" id="TIGR03824">
    <property type="entry name" value="FlgM_jcvi"/>
    <property type="match status" value="1"/>
</dbReference>
<comment type="function">
    <text evidence="7">Responsible for the coupling of flagellin expression to flagellar assembly by preventing expression of the flagellin genes when a component of the middle class of proteins is defective. It negatively regulates flagellar genes by inhibiting the activity of FliA by directly binding to FliA.</text>
</comment>
<dbReference type="GO" id="GO:0045892">
    <property type="term" value="P:negative regulation of DNA-templated transcription"/>
    <property type="evidence" value="ECO:0007669"/>
    <property type="project" value="InterPro"/>
</dbReference>
<evidence type="ECO:0000256" key="2">
    <source>
        <dbReference type="ARBA" id="ARBA00017823"/>
    </source>
</evidence>
<reference evidence="11 12" key="1">
    <citation type="submission" date="2016-12" db="EMBL/GenBank/DDBJ databases">
        <authorList>
            <person name="Song W.-J."/>
            <person name="Kurnit D.M."/>
        </authorList>
    </citation>
    <scope>NUCLEOTIDE SEQUENCE [LARGE SCALE GENOMIC DNA]</scope>
    <source>
        <strain evidence="11 12">ATCC 49181</strain>
    </source>
</reference>
<dbReference type="EMBL" id="FSRO01000001">
    <property type="protein sequence ID" value="SIO33238.1"/>
    <property type="molecule type" value="Genomic_DNA"/>
</dbReference>
<name>A0A1N6IMG4_9PROT</name>
<evidence type="ECO:0000256" key="4">
    <source>
        <dbReference type="ARBA" id="ARBA00022795"/>
    </source>
</evidence>